<evidence type="ECO:0000313" key="3">
    <source>
        <dbReference type="EMBL" id="MBB5060035.1"/>
    </source>
</evidence>
<organism evidence="3 4">
    <name type="scientific">Granulicella aggregans</name>
    <dbReference type="NCBI Taxonomy" id="474949"/>
    <lineage>
        <taxon>Bacteria</taxon>
        <taxon>Pseudomonadati</taxon>
        <taxon>Acidobacteriota</taxon>
        <taxon>Terriglobia</taxon>
        <taxon>Terriglobales</taxon>
        <taxon>Acidobacteriaceae</taxon>
        <taxon>Granulicella</taxon>
    </lineage>
</organism>
<evidence type="ECO:0000259" key="2">
    <source>
        <dbReference type="PROSITE" id="PS01124"/>
    </source>
</evidence>
<feature type="transmembrane region" description="Helical" evidence="1">
    <location>
        <begin position="47"/>
        <end position="68"/>
    </location>
</feature>
<dbReference type="GO" id="GO:0043565">
    <property type="term" value="F:sequence-specific DNA binding"/>
    <property type="evidence" value="ECO:0007669"/>
    <property type="project" value="InterPro"/>
</dbReference>
<dbReference type="GO" id="GO:0003700">
    <property type="term" value="F:DNA-binding transcription factor activity"/>
    <property type="evidence" value="ECO:0007669"/>
    <property type="project" value="InterPro"/>
</dbReference>
<gene>
    <name evidence="3" type="ORF">HDF16_004771</name>
</gene>
<dbReference type="Proteomes" id="UP000540989">
    <property type="component" value="Unassembled WGS sequence"/>
</dbReference>
<accession>A0A7W8E7A1</accession>
<sequence>MRTPIFATGELLYFAAALPAIDADVARVISLEAKATITYLCITIYGYGFGIFAMFYGIAAAVRGYLIWRSGYCRMRLAPLACLIEIAGESIASLGPVLGYQFESAFKAAFKWQRGSSPRDYVRARRLESQARPVY</sequence>
<keyword evidence="1" id="KW-0812">Transmembrane</keyword>
<dbReference type="AlphaFoldDB" id="A0A7W8E7A1"/>
<evidence type="ECO:0000313" key="4">
    <source>
        <dbReference type="Proteomes" id="UP000540989"/>
    </source>
</evidence>
<protein>
    <submittedName>
        <fullName evidence="3">AraC-like DNA-binding protein</fullName>
    </submittedName>
</protein>
<proteinExistence type="predicted"/>
<keyword evidence="1" id="KW-1133">Transmembrane helix</keyword>
<feature type="domain" description="HTH araC/xylS-type" evidence="2">
    <location>
        <begin position="74"/>
        <end position="124"/>
    </location>
</feature>
<dbReference type="RefSeq" id="WP_184222086.1">
    <property type="nucleotide sequence ID" value="NZ_JACHIP010000009.1"/>
</dbReference>
<dbReference type="InterPro" id="IPR018060">
    <property type="entry name" value="HTH_AraC"/>
</dbReference>
<keyword evidence="3" id="KW-0238">DNA-binding</keyword>
<keyword evidence="4" id="KW-1185">Reference proteome</keyword>
<reference evidence="3 4" key="1">
    <citation type="submission" date="2020-08" db="EMBL/GenBank/DDBJ databases">
        <title>Genomic Encyclopedia of Type Strains, Phase IV (KMG-V): Genome sequencing to study the core and pangenomes of soil and plant-associated prokaryotes.</title>
        <authorList>
            <person name="Whitman W."/>
        </authorList>
    </citation>
    <scope>NUCLEOTIDE SEQUENCE [LARGE SCALE GENOMIC DNA]</scope>
    <source>
        <strain evidence="3 4">M8UP14</strain>
    </source>
</reference>
<name>A0A7W8E7A1_9BACT</name>
<dbReference type="PROSITE" id="PS01124">
    <property type="entry name" value="HTH_ARAC_FAMILY_2"/>
    <property type="match status" value="1"/>
</dbReference>
<comment type="caution">
    <text evidence="3">The sequence shown here is derived from an EMBL/GenBank/DDBJ whole genome shotgun (WGS) entry which is preliminary data.</text>
</comment>
<keyword evidence="1" id="KW-0472">Membrane</keyword>
<evidence type="ECO:0000256" key="1">
    <source>
        <dbReference type="SAM" id="Phobius"/>
    </source>
</evidence>
<dbReference type="EMBL" id="JACHIP010000009">
    <property type="protein sequence ID" value="MBB5060035.1"/>
    <property type="molecule type" value="Genomic_DNA"/>
</dbReference>